<gene>
    <name evidence="2" type="ORF">QEZ40_000390</name>
</gene>
<dbReference type="InterPro" id="IPR029068">
    <property type="entry name" value="Glyas_Bleomycin-R_OHBP_Dase"/>
</dbReference>
<protein>
    <submittedName>
        <fullName evidence="2">VOC family protein</fullName>
    </submittedName>
</protein>
<dbReference type="PANTHER" id="PTHR36437">
    <property type="entry name" value="GLYOXALASE/BLEOMYCIN RESISTANCE PROTEIN/DIOXYGENASE"/>
    <property type="match status" value="1"/>
</dbReference>
<dbReference type="InterPro" id="IPR004360">
    <property type="entry name" value="Glyas_Fos-R_dOase_dom"/>
</dbReference>
<sequence>MRKDDTMLTNVMYVTLKVADQDRALRFYTEQLGLEKRIDHPGPDGRFLTVGVPGSPLEIILWPHAAAAGRQADVQPDSVPGPVFLESDDLWADFEVFRERGVTFDEPEPVEYPFGIRIEAVDPDGNRIALRERGRAGRGEG</sequence>
<reference evidence="2 3" key="1">
    <citation type="submission" date="2023-05" db="EMBL/GenBank/DDBJ databases">
        <title>Sequencing and Assembly of Streptomyces sp. NP73.</title>
        <authorList>
            <person name="Konwar A.N."/>
            <person name="Saikia K."/>
            <person name="Thakur D."/>
        </authorList>
    </citation>
    <scope>NUCLEOTIDE SEQUENCE [LARGE SCALE GENOMIC DNA]</scope>
    <source>
        <strain evidence="2 3">NP73</strain>
    </source>
</reference>
<dbReference type="Pfam" id="PF00903">
    <property type="entry name" value="Glyoxalase"/>
    <property type="match status" value="1"/>
</dbReference>
<dbReference type="RefSeq" id="WP_285341578.1">
    <property type="nucleotide sequence ID" value="NZ_JASITI010000010.1"/>
</dbReference>
<dbReference type="PANTHER" id="PTHR36437:SF2">
    <property type="entry name" value="GLYOXALASE_BLEOMYCIN RESISTANCE PROTEIN_DIOXYGENASE"/>
    <property type="match status" value="1"/>
</dbReference>
<accession>A0ABT7GR29</accession>
<dbReference type="Gene3D" id="3.10.180.10">
    <property type="entry name" value="2,3-Dihydroxybiphenyl 1,2-Dioxygenase, domain 1"/>
    <property type="match status" value="1"/>
</dbReference>
<keyword evidence="3" id="KW-1185">Reference proteome</keyword>
<evidence type="ECO:0000313" key="2">
    <source>
        <dbReference type="EMBL" id="MDK9496052.1"/>
    </source>
</evidence>
<dbReference type="Proteomes" id="UP001223390">
    <property type="component" value="Unassembled WGS sequence"/>
</dbReference>
<dbReference type="InterPro" id="IPR037523">
    <property type="entry name" value="VOC_core"/>
</dbReference>
<feature type="domain" description="VOC" evidence="1">
    <location>
        <begin position="10"/>
        <end position="133"/>
    </location>
</feature>
<dbReference type="SUPFAM" id="SSF54593">
    <property type="entry name" value="Glyoxalase/Bleomycin resistance protein/Dihydroxybiphenyl dioxygenase"/>
    <property type="match status" value="1"/>
</dbReference>
<organism evidence="2 3">
    <name type="scientific">Streptomyces katrae</name>
    <dbReference type="NCBI Taxonomy" id="68223"/>
    <lineage>
        <taxon>Bacteria</taxon>
        <taxon>Bacillati</taxon>
        <taxon>Actinomycetota</taxon>
        <taxon>Actinomycetes</taxon>
        <taxon>Kitasatosporales</taxon>
        <taxon>Streptomycetaceae</taxon>
        <taxon>Streptomyces</taxon>
    </lineage>
</organism>
<name>A0ABT7GR29_9ACTN</name>
<dbReference type="PROSITE" id="PS51819">
    <property type="entry name" value="VOC"/>
    <property type="match status" value="1"/>
</dbReference>
<evidence type="ECO:0000259" key="1">
    <source>
        <dbReference type="PROSITE" id="PS51819"/>
    </source>
</evidence>
<comment type="caution">
    <text evidence="2">The sequence shown here is derived from an EMBL/GenBank/DDBJ whole genome shotgun (WGS) entry which is preliminary data.</text>
</comment>
<dbReference type="EMBL" id="JASITI010000010">
    <property type="protein sequence ID" value="MDK9496052.1"/>
    <property type="molecule type" value="Genomic_DNA"/>
</dbReference>
<evidence type="ECO:0000313" key="3">
    <source>
        <dbReference type="Proteomes" id="UP001223390"/>
    </source>
</evidence>
<proteinExistence type="predicted"/>